<sequence length="298" mass="32215">MLPAPMRIAEGLRSETLTAALEEALRGKTERLYQQLGLASGLPGNRVNMTLAQGFATESAGHGKSADKLILAMATLSPDVAPGATDKEFLPMCGVLALGVRASREASLRKKAVGLLHDLADDPRFRVREVVPMALARIGEPLGDELVADVASWMDGFFQATAVLLALSDNAWLSATNDVEAITARLDEAYDLIRKAPRSASRWPGFKALVEALSTAPAAIATRHGVPVFDRLAAWTNTEMPELRTAIETNLKSGKLKGRYQAEIERVRNALEGSKAPPRDPTQIIQGMRGRGKKRSRR</sequence>
<dbReference type="Proteomes" id="UP000064967">
    <property type="component" value="Chromosome"/>
</dbReference>
<dbReference type="KEGG" id="llu:AKJ09_02628"/>
<reference evidence="2 3" key="1">
    <citation type="submission" date="2015-08" db="EMBL/GenBank/DDBJ databases">
        <authorList>
            <person name="Babu N.S."/>
            <person name="Beckwith C.J."/>
            <person name="Beseler K.G."/>
            <person name="Brison A."/>
            <person name="Carone J.V."/>
            <person name="Caskin T.P."/>
            <person name="Diamond M."/>
            <person name="Durham M.E."/>
            <person name="Foxe J.M."/>
            <person name="Go M."/>
            <person name="Henderson B.A."/>
            <person name="Jones I.B."/>
            <person name="McGettigan J.A."/>
            <person name="Micheletti S.J."/>
            <person name="Nasrallah M.E."/>
            <person name="Ortiz D."/>
            <person name="Piller C.R."/>
            <person name="Privatt S.R."/>
            <person name="Schneider S.L."/>
            <person name="Sharp S."/>
            <person name="Smith T.C."/>
            <person name="Stanton J.D."/>
            <person name="Ullery H.E."/>
            <person name="Wilson R.J."/>
            <person name="Serrano M.G."/>
            <person name="Buck G."/>
            <person name="Lee V."/>
            <person name="Wang Y."/>
            <person name="Carvalho R."/>
            <person name="Voegtly L."/>
            <person name="Shi R."/>
            <person name="Duckworth R."/>
            <person name="Johnson A."/>
            <person name="Loviza R."/>
            <person name="Walstead R."/>
            <person name="Shah Z."/>
            <person name="Kiflezghi M."/>
            <person name="Wade K."/>
            <person name="Ball S.L."/>
            <person name="Bradley K.W."/>
            <person name="Asai D.J."/>
            <person name="Bowman C.A."/>
            <person name="Russell D.A."/>
            <person name="Pope W.H."/>
            <person name="Jacobs-Sera D."/>
            <person name="Hendrix R.W."/>
            <person name="Hatfull G.F."/>
        </authorList>
    </citation>
    <scope>NUCLEOTIDE SEQUENCE [LARGE SCALE GENOMIC DNA]</scope>
    <source>
        <strain evidence="2 3">DSM 27648</strain>
    </source>
</reference>
<dbReference type="AlphaFoldDB" id="A0A0K1PS57"/>
<name>A0A0K1PS57_9BACT</name>
<gene>
    <name evidence="2" type="ORF">AKJ09_02628</name>
</gene>
<evidence type="ECO:0000256" key="1">
    <source>
        <dbReference type="SAM" id="MobiDB-lite"/>
    </source>
</evidence>
<organism evidence="2 3">
    <name type="scientific">Labilithrix luteola</name>
    <dbReference type="NCBI Taxonomy" id="1391654"/>
    <lineage>
        <taxon>Bacteria</taxon>
        <taxon>Pseudomonadati</taxon>
        <taxon>Myxococcota</taxon>
        <taxon>Polyangia</taxon>
        <taxon>Polyangiales</taxon>
        <taxon>Labilitrichaceae</taxon>
        <taxon>Labilithrix</taxon>
    </lineage>
</organism>
<proteinExistence type="predicted"/>
<dbReference type="EMBL" id="CP012333">
    <property type="protein sequence ID" value="AKU95964.1"/>
    <property type="molecule type" value="Genomic_DNA"/>
</dbReference>
<accession>A0A0K1PS57</accession>
<feature type="region of interest" description="Disordered" evidence="1">
    <location>
        <begin position="270"/>
        <end position="298"/>
    </location>
</feature>
<evidence type="ECO:0000313" key="3">
    <source>
        <dbReference type="Proteomes" id="UP000064967"/>
    </source>
</evidence>
<evidence type="ECO:0000313" key="2">
    <source>
        <dbReference type="EMBL" id="AKU95964.1"/>
    </source>
</evidence>
<protein>
    <recommendedName>
        <fullName evidence="4">DNA alkylation repair protein</fullName>
    </recommendedName>
</protein>
<evidence type="ECO:0008006" key="4">
    <source>
        <dbReference type="Google" id="ProtNLM"/>
    </source>
</evidence>
<keyword evidence="3" id="KW-1185">Reference proteome</keyword>